<sequence>MKIEVKENKAYIYTPYNPEFVHQVKQIGGARWNASEKAWTVPQDMVEPVREIMLEVYGETDVKAVEKAKVKLIFKEEIYEHCSPVCILSKVIAKAYGRDSGATVGDDVAFIKGSATSGGSAKNWYSVVEKDSEVILNNVPASFLENAELPDGVEMEILEQNKPDIDALMKEKESLEKRLAEIEKILKAAAATNDQTA</sequence>
<gene>
    <name evidence="2" type="ORF">OBO34_20140</name>
</gene>
<dbReference type="Proteomes" id="UP001065549">
    <property type="component" value="Unassembled WGS sequence"/>
</dbReference>
<proteinExistence type="predicted"/>
<keyword evidence="1" id="KW-0175">Coiled coil</keyword>
<dbReference type="EMBL" id="JAOSHN010000012">
    <property type="protein sequence ID" value="MCU7380627.1"/>
    <property type="molecule type" value="Genomic_DNA"/>
</dbReference>
<evidence type="ECO:0000256" key="1">
    <source>
        <dbReference type="SAM" id="Coils"/>
    </source>
</evidence>
<name>A0A9J6QYN2_9FIRM</name>
<reference evidence="2" key="1">
    <citation type="submission" date="2022-09" db="EMBL/GenBank/DDBJ databases">
        <title>Culturomic study of gut microbiota in children with autism spectrum disorder.</title>
        <authorList>
            <person name="Efimov B.A."/>
            <person name="Chaplin A.V."/>
            <person name="Sokolova S.R."/>
            <person name="Pikina A.P."/>
            <person name="Korzhanova M."/>
            <person name="Belova V."/>
            <person name="Korostin D."/>
        </authorList>
    </citation>
    <scope>NUCLEOTIDE SEQUENCE</scope>
    <source>
        <strain evidence="2">ASD5510</strain>
    </source>
</reference>
<keyword evidence="3" id="KW-1185">Reference proteome</keyword>
<evidence type="ECO:0000313" key="3">
    <source>
        <dbReference type="Proteomes" id="UP001065549"/>
    </source>
</evidence>
<dbReference type="AlphaFoldDB" id="A0A9J6QYN2"/>
<dbReference type="RefSeq" id="WP_269478793.1">
    <property type="nucleotide sequence ID" value="NZ_JAOSHN010000012.1"/>
</dbReference>
<organism evidence="2 3">
    <name type="scientific">Hominibacterium faecale</name>
    <dbReference type="NCBI Taxonomy" id="2839743"/>
    <lineage>
        <taxon>Bacteria</taxon>
        <taxon>Bacillati</taxon>
        <taxon>Bacillota</taxon>
        <taxon>Clostridia</taxon>
        <taxon>Peptostreptococcales</taxon>
        <taxon>Anaerovoracaceae</taxon>
        <taxon>Hominibacterium</taxon>
    </lineage>
</organism>
<evidence type="ECO:0000313" key="2">
    <source>
        <dbReference type="EMBL" id="MCU7380627.1"/>
    </source>
</evidence>
<protein>
    <submittedName>
        <fullName evidence="2">Uncharacterized protein</fullName>
    </submittedName>
</protein>
<feature type="coiled-coil region" evidence="1">
    <location>
        <begin position="165"/>
        <end position="192"/>
    </location>
</feature>
<accession>A0A9J6QYN2</accession>
<comment type="caution">
    <text evidence="2">The sequence shown here is derived from an EMBL/GenBank/DDBJ whole genome shotgun (WGS) entry which is preliminary data.</text>
</comment>